<comment type="caution">
    <text evidence="3">The sequence shown here is derived from an EMBL/GenBank/DDBJ whole genome shotgun (WGS) entry which is preliminary data.</text>
</comment>
<dbReference type="CDD" id="cd00063">
    <property type="entry name" value="FN3"/>
    <property type="match status" value="1"/>
</dbReference>
<keyword evidence="4" id="KW-1185">Reference proteome</keyword>
<dbReference type="Gene3D" id="2.60.40.10">
    <property type="entry name" value="Immunoglobulins"/>
    <property type="match status" value="1"/>
</dbReference>
<proteinExistence type="predicted"/>
<dbReference type="InterPro" id="IPR013783">
    <property type="entry name" value="Ig-like_fold"/>
</dbReference>
<dbReference type="InterPro" id="IPR052090">
    <property type="entry name" value="Cytolytic_pore-forming_toxin"/>
</dbReference>
<organism evidence="3 4">
    <name type="scientific">Mauremys mutica</name>
    <name type="common">yellowpond turtle</name>
    <dbReference type="NCBI Taxonomy" id="74926"/>
    <lineage>
        <taxon>Eukaryota</taxon>
        <taxon>Metazoa</taxon>
        <taxon>Chordata</taxon>
        <taxon>Craniata</taxon>
        <taxon>Vertebrata</taxon>
        <taxon>Euteleostomi</taxon>
        <taxon>Archelosauria</taxon>
        <taxon>Testudinata</taxon>
        <taxon>Testudines</taxon>
        <taxon>Cryptodira</taxon>
        <taxon>Durocryptodira</taxon>
        <taxon>Testudinoidea</taxon>
        <taxon>Geoemydidae</taxon>
        <taxon>Geoemydinae</taxon>
        <taxon>Mauremys</taxon>
    </lineage>
</organism>
<dbReference type="AlphaFoldDB" id="A0A9D3X943"/>
<evidence type="ECO:0000259" key="2">
    <source>
        <dbReference type="PROSITE" id="PS50853"/>
    </source>
</evidence>
<feature type="region of interest" description="Disordered" evidence="1">
    <location>
        <begin position="95"/>
        <end position="121"/>
    </location>
</feature>
<name>A0A9D3X943_9SAUR</name>
<dbReference type="EMBL" id="JAHDVG010000474">
    <property type="protein sequence ID" value="KAH1177459.1"/>
    <property type="molecule type" value="Genomic_DNA"/>
</dbReference>
<reference evidence="3" key="1">
    <citation type="submission" date="2021-09" db="EMBL/GenBank/DDBJ databases">
        <title>The genome of Mauremys mutica provides insights into the evolution of semi-aquatic lifestyle.</title>
        <authorList>
            <person name="Gong S."/>
            <person name="Gao Y."/>
        </authorList>
    </citation>
    <scope>NUCLEOTIDE SEQUENCE</scope>
    <source>
        <strain evidence="3">MM-2020</strain>
        <tissue evidence="3">Muscle</tissue>
    </source>
</reference>
<dbReference type="InterPro" id="IPR003961">
    <property type="entry name" value="FN3_dom"/>
</dbReference>
<gene>
    <name evidence="3" type="ORF">KIL84_011161</name>
</gene>
<accession>A0A9D3X943</accession>
<sequence length="121" mass="12973">MAGSADTIVMPALGRPFQLGMLYDCRSDSLIPVTKPGLSESSDVSDPVKTLSPTSPPGKPVITAVESSAIALTWESPSVIGDGVVIKEYKVEYKEEAGDTSQEGKEMAGMKDRKENRVLYH</sequence>
<evidence type="ECO:0000256" key="1">
    <source>
        <dbReference type="SAM" id="MobiDB-lite"/>
    </source>
</evidence>
<dbReference type="Proteomes" id="UP000827986">
    <property type="component" value="Unassembled WGS sequence"/>
</dbReference>
<dbReference type="PANTHER" id="PTHR31594">
    <property type="entry name" value="AIG1-TYPE G DOMAIN-CONTAINING PROTEIN"/>
    <property type="match status" value="1"/>
</dbReference>
<dbReference type="InterPro" id="IPR036116">
    <property type="entry name" value="FN3_sf"/>
</dbReference>
<feature type="domain" description="Fibronectin type-III" evidence="2">
    <location>
        <begin position="56"/>
        <end position="121"/>
    </location>
</feature>
<dbReference type="SUPFAM" id="SSF49265">
    <property type="entry name" value="Fibronectin type III"/>
    <property type="match status" value="1"/>
</dbReference>
<dbReference type="PROSITE" id="PS50853">
    <property type="entry name" value="FN3"/>
    <property type="match status" value="1"/>
</dbReference>
<evidence type="ECO:0000313" key="4">
    <source>
        <dbReference type="Proteomes" id="UP000827986"/>
    </source>
</evidence>
<protein>
    <recommendedName>
        <fullName evidence="2">Fibronectin type-III domain-containing protein</fullName>
    </recommendedName>
</protein>
<dbReference type="PANTHER" id="PTHR31594:SF16">
    <property type="entry name" value="SI:CH211-281L24.3"/>
    <property type="match status" value="1"/>
</dbReference>
<evidence type="ECO:0000313" key="3">
    <source>
        <dbReference type="EMBL" id="KAH1177459.1"/>
    </source>
</evidence>
<feature type="region of interest" description="Disordered" evidence="1">
    <location>
        <begin position="34"/>
        <end position="59"/>
    </location>
</feature>